<gene>
    <name evidence="3" type="ORF">SUNI508_03007</name>
</gene>
<dbReference type="SMART" id="SM00327">
    <property type="entry name" value="VWA"/>
    <property type="match status" value="1"/>
</dbReference>
<evidence type="ECO:0000313" key="3">
    <source>
        <dbReference type="EMBL" id="KAK9425646.1"/>
    </source>
</evidence>
<dbReference type="EMBL" id="JARVKF010000013">
    <property type="protein sequence ID" value="KAK9425646.1"/>
    <property type="molecule type" value="Genomic_DNA"/>
</dbReference>
<dbReference type="PANTHER" id="PTHR45737">
    <property type="entry name" value="VON WILLEBRAND FACTOR A DOMAIN-CONTAINING PROTEIN 5A"/>
    <property type="match status" value="1"/>
</dbReference>
<keyword evidence="4" id="KW-1185">Reference proteome</keyword>
<proteinExistence type="predicted"/>
<reference evidence="3 4" key="1">
    <citation type="journal article" date="2024" name="J. Plant Pathol.">
        <title>Sequence and assembly of the genome of Seiridium unicorne, isolate CBS 538.82, causal agent of cypress canker disease.</title>
        <authorList>
            <person name="Scali E."/>
            <person name="Rocca G.D."/>
            <person name="Danti R."/>
            <person name="Garbelotto M."/>
            <person name="Barberini S."/>
            <person name="Baroncelli R."/>
            <person name="Emiliani G."/>
        </authorList>
    </citation>
    <scope>NUCLEOTIDE SEQUENCE [LARGE SCALE GENOMIC DNA]</scope>
    <source>
        <strain evidence="3 4">BM-138-508</strain>
    </source>
</reference>
<dbReference type="Pfam" id="PF08487">
    <property type="entry name" value="VIT"/>
    <property type="match status" value="1"/>
</dbReference>
<dbReference type="InterPro" id="IPR036465">
    <property type="entry name" value="vWFA_dom_sf"/>
</dbReference>
<accession>A0ABR2VFS4</accession>
<sequence>MYIAGFYWVDTSSRFPKYLPQVRLEAHASILSSISRTSLTQTFINSSAHLPEIRYSCPLYDGVSVVGFTCTIGERVINGVVKEKHQARQVYNKATAHGQTAGLVEQLPTASDVSPLPSETFQPIDGVRLTIPTIIAPRYGSYPGKLITSHTQSNGGIKITVDAEVPTGSHIVSLQSPSHPLAVTLGRTSIAPDAEPSFQKASATLSLGTAELEKDFILQMQATNTGNPVAILETHPTIRNQRALMTTLVPKFQLPAEKPEIVFVCDRSGSMDSKINKLKAALRLFVKSLSVGMKFNICSFGSRHSFLWDRSRTYDHSSVEEAMNHIDTFSADYGGTEMYRPVEDTFERRYTDMNLEVFLLTDGEIWNQDQLINMINGHVSSSNGTIRLFSLGIGRAASHALIESVARAGNGFSQSVSDNEEIGSKIIRMLKGALFPYVKDYSLEVKYTTDSADSHEDFEMIEKVSERLFPSSPTSSTATLAEENAKPVISLFDPSVDTEVEKKNASDEDRYSHLPKIEVPKILQAPFEIPPLFPFNRTSVYLLISTNTNKQTPTSVILRGNSTHGPLELEIPITILEKKGETIHQLAAKKAVGELEQGRGWIHHARSSETPGQLLNQKYDGHFQDIAEREAVRLGVQYQVGGKWCSFVAVEANGQHGEKAELTSRMRPDP</sequence>
<dbReference type="Pfam" id="PF13768">
    <property type="entry name" value="VWA_3"/>
    <property type="match status" value="1"/>
</dbReference>
<dbReference type="InterPro" id="IPR013694">
    <property type="entry name" value="VIT"/>
</dbReference>
<feature type="domain" description="VIT" evidence="2">
    <location>
        <begin position="5"/>
        <end position="135"/>
    </location>
</feature>
<dbReference type="PANTHER" id="PTHR45737:SF6">
    <property type="entry name" value="VON WILLEBRAND FACTOR A DOMAIN-CONTAINING PROTEIN 5A"/>
    <property type="match status" value="1"/>
</dbReference>
<name>A0ABR2VFS4_9PEZI</name>
<dbReference type="Proteomes" id="UP001408356">
    <property type="component" value="Unassembled WGS sequence"/>
</dbReference>
<comment type="caution">
    <text evidence="3">The sequence shown here is derived from an EMBL/GenBank/DDBJ whole genome shotgun (WGS) entry which is preliminary data.</text>
</comment>
<protein>
    <submittedName>
        <fullName evidence="3">von Willebrand factor type A domain-containing protein</fullName>
    </submittedName>
</protein>
<dbReference type="SMART" id="SM00609">
    <property type="entry name" value="VIT"/>
    <property type="match status" value="1"/>
</dbReference>
<dbReference type="PROSITE" id="PS50234">
    <property type="entry name" value="VWFA"/>
    <property type="match status" value="1"/>
</dbReference>
<dbReference type="PROSITE" id="PS51468">
    <property type="entry name" value="VIT"/>
    <property type="match status" value="1"/>
</dbReference>
<evidence type="ECO:0000313" key="4">
    <source>
        <dbReference type="Proteomes" id="UP001408356"/>
    </source>
</evidence>
<evidence type="ECO:0000259" key="2">
    <source>
        <dbReference type="PROSITE" id="PS51468"/>
    </source>
</evidence>
<evidence type="ECO:0000259" key="1">
    <source>
        <dbReference type="PROSITE" id="PS50234"/>
    </source>
</evidence>
<dbReference type="InterPro" id="IPR002035">
    <property type="entry name" value="VWF_A"/>
</dbReference>
<dbReference type="SUPFAM" id="SSF53300">
    <property type="entry name" value="vWA-like"/>
    <property type="match status" value="1"/>
</dbReference>
<feature type="domain" description="VWFA" evidence="1">
    <location>
        <begin position="260"/>
        <end position="430"/>
    </location>
</feature>
<organism evidence="3 4">
    <name type="scientific">Seiridium unicorne</name>
    <dbReference type="NCBI Taxonomy" id="138068"/>
    <lineage>
        <taxon>Eukaryota</taxon>
        <taxon>Fungi</taxon>
        <taxon>Dikarya</taxon>
        <taxon>Ascomycota</taxon>
        <taxon>Pezizomycotina</taxon>
        <taxon>Sordariomycetes</taxon>
        <taxon>Xylariomycetidae</taxon>
        <taxon>Amphisphaeriales</taxon>
        <taxon>Sporocadaceae</taxon>
        <taxon>Seiridium</taxon>
    </lineage>
</organism>
<dbReference type="Gene3D" id="3.40.50.410">
    <property type="entry name" value="von Willebrand factor, type A domain"/>
    <property type="match status" value="1"/>
</dbReference>